<dbReference type="GO" id="GO:0006355">
    <property type="term" value="P:regulation of DNA-templated transcription"/>
    <property type="evidence" value="ECO:0007669"/>
    <property type="project" value="UniProtKB-UniRule"/>
</dbReference>
<dbReference type="GO" id="GO:0004077">
    <property type="term" value="F:biotin--[biotin carboxyl-carrier protein] ligase activity"/>
    <property type="evidence" value="ECO:0007669"/>
    <property type="project" value="UniProtKB-UniRule"/>
</dbReference>
<dbReference type="Gene3D" id="3.30.930.10">
    <property type="entry name" value="Bira Bifunctional Protein, Domain 2"/>
    <property type="match status" value="1"/>
</dbReference>
<dbReference type="GO" id="GO:0003677">
    <property type="term" value="F:DNA binding"/>
    <property type="evidence" value="ECO:0007669"/>
    <property type="project" value="UniProtKB-UniRule"/>
</dbReference>
<evidence type="ECO:0000313" key="5">
    <source>
        <dbReference type="EMBL" id="KYC71709.1"/>
    </source>
</evidence>
<protein>
    <recommendedName>
        <fullName evidence="3">Bifunctional ligase/repressor BirA</fullName>
    </recommendedName>
    <alternativeName>
        <fullName evidence="3">Biotin--[acetyl-CoA-carboxylase] ligase</fullName>
        <ecNumber evidence="3">6.3.4.15</ecNumber>
    </alternativeName>
    <alternativeName>
        <fullName evidence="3">Biotin--protein ligase</fullName>
    </alternativeName>
    <alternativeName>
        <fullName evidence="3">Biotin-[acetyl-CoA carboxylase] synthetase</fullName>
    </alternativeName>
</protein>
<dbReference type="Proteomes" id="UP000075304">
    <property type="component" value="Unassembled WGS sequence"/>
</dbReference>
<name>A0A150KH93_HEYCO</name>
<evidence type="ECO:0000256" key="1">
    <source>
        <dbReference type="ARBA" id="ARBA00022598"/>
    </source>
</evidence>
<comment type="catalytic activity">
    <reaction evidence="3">
        <text>biotin + L-lysyl-[protein] + ATP = N(6)-biotinyl-L-lysyl-[protein] + AMP + diphosphate + H(+)</text>
        <dbReference type="Rhea" id="RHEA:11756"/>
        <dbReference type="Rhea" id="RHEA-COMP:9752"/>
        <dbReference type="Rhea" id="RHEA-COMP:10505"/>
        <dbReference type="ChEBI" id="CHEBI:15378"/>
        <dbReference type="ChEBI" id="CHEBI:29969"/>
        <dbReference type="ChEBI" id="CHEBI:30616"/>
        <dbReference type="ChEBI" id="CHEBI:33019"/>
        <dbReference type="ChEBI" id="CHEBI:57586"/>
        <dbReference type="ChEBI" id="CHEBI:83144"/>
        <dbReference type="ChEBI" id="CHEBI:456215"/>
        <dbReference type="EC" id="6.3.4.15"/>
    </reaction>
</comment>
<dbReference type="PANTHER" id="PTHR12835">
    <property type="entry name" value="BIOTIN PROTEIN LIGASE"/>
    <property type="match status" value="1"/>
</dbReference>
<dbReference type="InterPro" id="IPR030855">
    <property type="entry name" value="Bifunct_BirA"/>
</dbReference>
<keyword evidence="3" id="KW-0804">Transcription</keyword>
<evidence type="ECO:0000313" key="6">
    <source>
        <dbReference type="Proteomes" id="UP000075304"/>
    </source>
</evidence>
<dbReference type="GO" id="GO:0005737">
    <property type="term" value="C:cytoplasm"/>
    <property type="evidence" value="ECO:0007669"/>
    <property type="project" value="TreeGrafter"/>
</dbReference>
<dbReference type="InterPro" id="IPR045864">
    <property type="entry name" value="aa-tRNA-synth_II/BPL/LPL"/>
</dbReference>
<dbReference type="PATRIC" id="fig|1398.25.peg.1856"/>
<dbReference type="Pfam" id="PF03099">
    <property type="entry name" value="BPL_LplA_LipB"/>
    <property type="match status" value="1"/>
</dbReference>
<keyword evidence="3" id="KW-0678">Repressor</keyword>
<dbReference type="InterPro" id="IPR036390">
    <property type="entry name" value="WH_DNA-bd_sf"/>
</dbReference>
<comment type="similarity">
    <text evidence="3">Belongs to the biotin--protein ligase family.</text>
</comment>
<keyword evidence="3" id="KW-0067">ATP-binding</keyword>
<dbReference type="Pfam" id="PF08279">
    <property type="entry name" value="HTH_11"/>
    <property type="match status" value="1"/>
</dbReference>
<sequence length="328" mass="36456">MGFVQISTREKIIELLTEAGDGFVSGETLAKKLNCSRAAVWKHMEELRKEGFELEAVRKKGYRIKGTGDKVTENEIRYGLGTKRLARNIYYRETIDSTQRLAHQLVQEGCPDGTLVIAEQQTGGRGRLRRSWYSPKYTGIWMSIVLRPDLPPQMAPPFTLIAAVAVAQAIEEMAGIVPEIKWPNDLLIGEKKCAGILTELEADTDRIQAVITGIGINVNETDFPEALKPIATSLSLASGKKVKRALLVQRILEKLEKYEEIYLRNGFAPLKILWESYANVAGKKITAHTFKGDISGRAVGITDDGVLQLEGEDGQMHAIYSADIEIER</sequence>
<keyword evidence="3" id="KW-0547">Nucleotide-binding</keyword>
<dbReference type="HAMAP" id="MF_00978">
    <property type="entry name" value="Bifunct_BirA"/>
    <property type="match status" value="1"/>
</dbReference>
<feature type="binding site" evidence="3">
    <location>
        <position position="192"/>
    </location>
    <ligand>
        <name>biotin</name>
        <dbReference type="ChEBI" id="CHEBI:57586"/>
    </ligand>
</feature>
<dbReference type="AlphaFoldDB" id="A0A150KH93"/>
<dbReference type="InterPro" id="IPR004408">
    <property type="entry name" value="Biotin_CoA_COase_ligase"/>
</dbReference>
<feature type="DNA-binding region" description="H-T-H motif" evidence="3">
    <location>
        <begin position="26"/>
        <end position="45"/>
    </location>
</feature>
<proteinExistence type="inferred from homology"/>
<evidence type="ECO:0000259" key="4">
    <source>
        <dbReference type="PROSITE" id="PS51733"/>
    </source>
</evidence>
<dbReference type="InterPro" id="IPR004143">
    <property type="entry name" value="BPL_LPL_catalytic"/>
</dbReference>
<feature type="binding site" evidence="3">
    <location>
        <begin position="125"/>
        <end position="127"/>
    </location>
    <ligand>
        <name>biotin</name>
        <dbReference type="ChEBI" id="CHEBI:57586"/>
    </ligand>
</feature>
<dbReference type="CDD" id="cd16442">
    <property type="entry name" value="BPL"/>
    <property type="match status" value="1"/>
</dbReference>
<dbReference type="InterPro" id="IPR003142">
    <property type="entry name" value="BPL_C"/>
</dbReference>
<dbReference type="Gene3D" id="1.10.10.10">
    <property type="entry name" value="Winged helix-like DNA-binding domain superfamily/Winged helix DNA-binding domain"/>
    <property type="match status" value="1"/>
</dbReference>
<dbReference type="Gene3D" id="2.30.30.100">
    <property type="match status" value="1"/>
</dbReference>
<evidence type="ECO:0000256" key="3">
    <source>
        <dbReference type="HAMAP-Rule" id="MF_00978"/>
    </source>
</evidence>
<reference evidence="5 6" key="1">
    <citation type="submission" date="2016-01" db="EMBL/GenBank/DDBJ databases">
        <title>Genome Sequences of Twelve Sporeforming Bacillus Species Isolated from Foods.</title>
        <authorList>
            <person name="Berendsen E.M."/>
            <person name="Wells-Bennik M.H."/>
            <person name="Krawcyk A.O."/>
            <person name="De Jong A."/>
            <person name="Holsappel S."/>
            <person name="Eijlander R.T."/>
            <person name="Kuipers O.P."/>
        </authorList>
    </citation>
    <scope>NUCLEOTIDE SEQUENCE [LARGE SCALE GENOMIC DNA]</scope>
    <source>
        <strain evidence="5 6">B4099</strain>
    </source>
</reference>
<feature type="binding site" evidence="3">
    <location>
        <position position="121"/>
    </location>
    <ligand>
        <name>biotin</name>
        <dbReference type="ChEBI" id="CHEBI:57586"/>
    </ligand>
</feature>
<dbReference type="PANTHER" id="PTHR12835:SF5">
    <property type="entry name" value="BIOTIN--PROTEIN LIGASE"/>
    <property type="match status" value="1"/>
</dbReference>
<gene>
    <name evidence="3" type="primary">birA</name>
    <name evidence="5" type="ORF">B4099_3250</name>
</gene>
<accession>A0A150KH93</accession>
<keyword evidence="2 3" id="KW-0092">Biotin</keyword>
<keyword evidence="3" id="KW-0238">DNA-binding</keyword>
<organism evidence="5 6">
    <name type="scientific">Heyndrickxia coagulans</name>
    <name type="common">Weizmannia coagulans</name>
    <dbReference type="NCBI Taxonomy" id="1398"/>
    <lineage>
        <taxon>Bacteria</taxon>
        <taxon>Bacillati</taxon>
        <taxon>Bacillota</taxon>
        <taxon>Bacilli</taxon>
        <taxon>Bacillales</taxon>
        <taxon>Bacillaceae</taxon>
        <taxon>Heyndrickxia</taxon>
    </lineage>
</organism>
<dbReference type="SUPFAM" id="SSF55681">
    <property type="entry name" value="Class II aaRS and biotin synthetases"/>
    <property type="match status" value="1"/>
</dbReference>
<dbReference type="InterPro" id="IPR036388">
    <property type="entry name" value="WH-like_DNA-bd_sf"/>
</dbReference>
<dbReference type="InterPro" id="IPR013196">
    <property type="entry name" value="HTH_11"/>
</dbReference>
<feature type="domain" description="BPL/LPL catalytic" evidence="4">
    <location>
        <begin position="74"/>
        <end position="263"/>
    </location>
</feature>
<comment type="caution">
    <text evidence="5">The sequence shown here is derived from an EMBL/GenBank/DDBJ whole genome shotgun (WGS) entry which is preliminary data.</text>
</comment>
<dbReference type="EMBL" id="LQYI01000024">
    <property type="protein sequence ID" value="KYC71709.1"/>
    <property type="molecule type" value="Genomic_DNA"/>
</dbReference>
<dbReference type="Pfam" id="PF02237">
    <property type="entry name" value="BPL_C"/>
    <property type="match status" value="1"/>
</dbReference>
<dbReference type="GO" id="GO:0016740">
    <property type="term" value="F:transferase activity"/>
    <property type="evidence" value="ECO:0007669"/>
    <property type="project" value="UniProtKB-ARBA"/>
</dbReference>
<dbReference type="GO" id="GO:0005524">
    <property type="term" value="F:ATP binding"/>
    <property type="evidence" value="ECO:0007669"/>
    <property type="project" value="UniProtKB-UniRule"/>
</dbReference>
<keyword evidence="3" id="KW-0805">Transcription regulation</keyword>
<dbReference type="PROSITE" id="PS51733">
    <property type="entry name" value="BPL_LPL_CATALYTIC"/>
    <property type="match status" value="1"/>
</dbReference>
<dbReference type="NCBIfam" id="TIGR00121">
    <property type="entry name" value="birA_ligase"/>
    <property type="match status" value="1"/>
</dbReference>
<evidence type="ECO:0000256" key="2">
    <source>
        <dbReference type="ARBA" id="ARBA00023267"/>
    </source>
</evidence>
<dbReference type="GO" id="GO:0009249">
    <property type="term" value="P:protein lipoylation"/>
    <property type="evidence" value="ECO:0007669"/>
    <property type="project" value="UniProtKB-ARBA"/>
</dbReference>
<dbReference type="SUPFAM" id="SSF46785">
    <property type="entry name" value="Winged helix' DNA-binding domain"/>
    <property type="match status" value="1"/>
</dbReference>
<comment type="caution">
    <text evidence="3">Lacks conserved residue(s) required for the propagation of feature annotation.</text>
</comment>
<keyword evidence="1 3" id="KW-0436">Ligase</keyword>
<dbReference type="EC" id="6.3.4.15" evidence="3"/>
<comment type="function">
    <text evidence="3">Acts both as a biotin--[acetyl-CoA-carboxylase] ligase and a repressor.</text>
</comment>